<dbReference type="PROSITE" id="PS50041">
    <property type="entry name" value="C_TYPE_LECTIN_2"/>
    <property type="match status" value="1"/>
</dbReference>
<dbReference type="InterPro" id="IPR016186">
    <property type="entry name" value="C-type_lectin-like/link_sf"/>
</dbReference>
<organism evidence="3 4">
    <name type="scientific">Denticeps clupeoides</name>
    <name type="common">denticle herring</name>
    <dbReference type="NCBI Taxonomy" id="299321"/>
    <lineage>
        <taxon>Eukaryota</taxon>
        <taxon>Metazoa</taxon>
        <taxon>Chordata</taxon>
        <taxon>Craniata</taxon>
        <taxon>Vertebrata</taxon>
        <taxon>Euteleostomi</taxon>
        <taxon>Actinopterygii</taxon>
        <taxon>Neopterygii</taxon>
        <taxon>Teleostei</taxon>
        <taxon>Clupei</taxon>
        <taxon>Clupeiformes</taxon>
        <taxon>Denticipitoidei</taxon>
        <taxon>Denticipitidae</taxon>
        <taxon>Denticeps</taxon>
    </lineage>
</organism>
<reference evidence="3" key="2">
    <citation type="submission" date="2025-08" db="UniProtKB">
        <authorList>
            <consortium name="Ensembl"/>
        </authorList>
    </citation>
    <scope>IDENTIFICATION</scope>
</reference>
<dbReference type="SMART" id="SM00034">
    <property type="entry name" value="CLECT"/>
    <property type="match status" value="1"/>
</dbReference>
<dbReference type="Pfam" id="PF00059">
    <property type="entry name" value="Lectin_C"/>
    <property type="match status" value="1"/>
</dbReference>
<dbReference type="InterPro" id="IPR050111">
    <property type="entry name" value="C-type_lectin/snaclec_domain"/>
</dbReference>
<dbReference type="GeneTree" id="ENSGT00940000155971"/>
<dbReference type="Proteomes" id="UP000694580">
    <property type="component" value="Chromosome 17"/>
</dbReference>
<name>A0AAY4B6J7_9TELE</name>
<accession>A0AAY4B6J7</accession>
<evidence type="ECO:0000313" key="4">
    <source>
        <dbReference type="Proteomes" id="UP000694580"/>
    </source>
</evidence>
<feature type="domain" description="C-type lectin" evidence="2">
    <location>
        <begin position="22"/>
        <end position="134"/>
    </location>
</feature>
<dbReference type="InterPro" id="IPR018378">
    <property type="entry name" value="C-type_lectin_CS"/>
</dbReference>
<dbReference type="InterPro" id="IPR001304">
    <property type="entry name" value="C-type_lectin-like"/>
</dbReference>
<dbReference type="AlphaFoldDB" id="A0AAY4B6J7"/>
<dbReference type="SUPFAM" id="SSF56436">
    <property type="entry name" value="C-type lectin-like"/>
    <property type="match status" value="1"/>
</dbReference>
<proteinExistence type="predicted"/>
<reference evidence="3" key="3">
    <citation type="submission" date="2025-09" db="UniProtKB">
        <authorList>
            <consortium name="Ensembl"/>
        </authorList>
    </citation>
    <scope>IDENTIFICATION</scope>
</reference>
<keyword evidence="1" id="KW-1015">Disulfide bond</keyword>
<dbReference type="PANTHER" id="PTHR22803">
    <property type="entry name" value="MANNOSE, PHOSPHOLIPASE, LECTIN RECEPTOR RELATED"/>
    <property type="match status" value="1"/>
</dbReference>
<dbReference type="InterPro" id="IPR016187">
    <property type="entry name" value="CTDL_fold"/>
</dbReference>
<evidence type="ECO:0000313" key="3">
    <source>
        <dbReference type="Ensembl" id="ENSDCDP00010015436.1"/>
    </source>
</evidence>
<reference evidence="3 4" key="1">
    <citation type="submission" date="2020-06" db="EMBL/GenBank/DDBJ databases">
        <authorList>
            <consortium name="Wellcome Sanger Institute Data Sharing"/>
        </authorList>
    </citation>
    <scope>NUCLEOTIDE SEQUENCE [LARGE SCALE GENOMIC DNA]</scope>
</reference>
<dbReference type="Gene3D" id="3.10.100.10">
    <property type="entry name" value="Mannose-Binding Protein A, subunit A"/>
    <property type="match status" value="1"/>
</dbReference>
<keyword evidence="4" id="KW-1185">Reference proteome</keyword>
<dbReference type="PROSITE" id="PS00615">
    <property type="entry name" value="C_TYPE_LECTIN_1"/>
    <property type="match status" value="1"/>
</dbReference>
<dbReference type="Ensembl" id="ENSDCDT00010016299.1">
    <property type="protein sequence ID" value="ENSDCDP00010015436.1"/>
    <property type="gene ID" value="ENSDCDG00010007058.1"/>
</dbReference>
<protein>
    <recommendedName>
        <fullName evidence="2">C-type lectin domain-containing protein</fullName>
    </recommendedName>
</protein>
<evidence type="ECO:0000256" key="1">
    <source>
        <dbReference type="ARBA" id="ARBA00023157"/>
    </source>
</evidence>
<evidence type="ECO:0000259" key="2">
    <source>
        <dbReference type="PROSITE" id="PS50041"/>
    </source>
</evidence>
<sequence>ALCAVLLCITLVRGCKVNWKEFMGSCYLFSPERASWMDAELRCQELDSHLVSIASQQEQDFVTTADEYQWIGLSDRDVQSEFRWTDRTPLRYQNWRPNQPDYLNPGEDCVVMIWHEGGQWDDIPCNYHLPFICKSRLGINFSLSRGKLLCYS</sequence>